<reference evidence="1 2" key="1">
    <citation type="journal article" date="2019" name="Sci. Rep.">
        <title>Orb-weaving spider Araneus ventricosus genome elucidates the spidroin gene catalogue.</title>
        <authorList>
            <person name="Kono N."/>
            <person name="Nakamura H."/>
            <person name="Ohtoshi R."/>
            <person name="Moran D.A.P."/>
            <person name="Shinohara A."/>
            <person name="Yoshida Y."/>
            <person name="Fujiwara M."/>
            <person name="Mori M."/>
            <person name="Tomita M."/>
            <person name="Arakawa K."/>
        </authorList>
    </citation>
    <scope>NUCLEOTIDE SEQUENCE [LARGE SCALE GENOMIC DNA]</scope>
</reference>
<protein>
    <submittedName>
        <fullName evidence="1">Uncharacterized protein</fullName>
    </submittedName>
</protein>
<comment type="caution">
    <text evidence="1">The sequence shown here is derived from an EMBL/GenBank/DDBJ whole genome shotgun (WGS) entry which is preliminary data.</text>
</comment>
<evidence type="ECO:0000313" key="1">
    <source>
        <dbReference type="EMBL" id="GBM11820.1"/>
    </source>
</evidence>
<evidence type="ECO:0000313" key="2">
    <source>
        <dbReference type="Proteomes" id="UP000499080"/>
    </source>
</evidence>
<dbReference type="Proteomes" id="UP000499080">
    <property type="component" value="Unassembled WGS sequence"/>
</dbReference>
<accession>A0A4Y2D502</accession>
<dbReference type="AlphaFoldDB" id="A0A4Y2D502"/>
<dbReference type="OrthoDB" id="125347at2759"/>
<gene>
    <name evidence="1" type="ORF">AVEN_26752_1</name>
</gene>
<proteinExistence type="predicted"/>
<sequence length="88" mass="9861">MNGTKETFKTGSNVMILAFKCQWIMESLPVSSMTKTPSDNDHAEKGPSSKEVFHCLEIAMKWLAQQEECDDVQLPSLKCVRDLAAINK</sequence>
<organism evidence="1 2">
    <name type="scientific">Araneus ventricosus</name>
    <name type="common">Orbweaver spider</name>
    <name type="synonym">Epeira ventricosa</name>
    <dbReference type="NCBI Taxonomy" id="182803"/>
    <lineage>
        <taxon>Eukaryota</taxon>
        <taxon>Metazoa</taxon>
        <taxon>Ecdysozoa</taxon>
        <taxon>Arthropoda</taxon>
        <taxon>Chelicerata</taxon>
        <taxon>Arachnida</taxon>
        <taxon>Araneae</taxon>
        <taxon>Araneomorphae</taxon>
        <taxon>Entelegynae</taxon>
        <taxon>Araneoidea</taxon>
        <taxon>Araneidae</taxon>
        <taxon>Araneus</taxon>
    </lineage>
</organism>
<keyword evidence="2" id="KW-1185">Reference proteome</keyword>
<name>A0A4Y2D502_ARAVE</name>
<dbReference type="EMBL" id="BGPR01000305">
    <property type="protein sequence ID" value="GBM11820.1"/>
    <property type="molecule type" value="Genomic_DNA"/>
</dbReference>